<evidence type="ECO:0000256" key="9">
    <source>
        <dbReference type="ARBA" id="ARBA00022884"/>
    </source>
</evidence>
<gene>
    <name evidence="15" type="ORF">D9758_006819</name>
</gene>
<dbReference type="GO" id="GO:0051011">
    <property type="term" value="F:microtubule minus-end binding"/>
    <property type="evidence" value="ECO:0007669"/>
    <property type="project" value="TreeGrafter"/>
</dbReference>
<dbReference type="Gene3D" id="1.10.8.100">
    <property type="entry name" value="Ribosomal RNA adenine dimethylase-like, domain 2"/>
    <property type="match status" value="1"/>
</dbReference>
<dbReference type="GO" id="GO:0043015">
    <property type="term" value="F:gamma-tubulin binding"/>
    <property type="evidence" value="ECO:0007669"/>
    <property type="project" value="InterPro"/>
</dbReference>
<dbReference type="PROSITE" id="PS51689">
    <property type="entry name" value="SAM_RNA_A_N6_MT"/>
    <property type="match status" value="1"/>
</dbReference>
<keyword evidence="5 12" id="KW-0489">Methyltransferase</keyword>
<proteinExistence type="inferred from homology"/>
<keyword evidence="8" id="KW-0493">Microtubule</keyword>
<dbReference type="GO" id="GO:0000278">
    <property type="term" value="P:mitotic cell cycle"/>
    <property type="evidence" value="ECO:0007669"/>
    <property type="project" value="TreeGrafter"/>
</dbReference>
<evidence type="ECO:0000256" key="6">
    <source>
        <dbReference type="ARBA" id="ARBA00022679"/>
    </source>
</evidence>
<dbReference type="OrthoDB" id="775571at2759"/>
<dbReference type="InterPro" id="IPR042241">
    <property type="entry name" value="GCP_C_sf"/>
</dbReference>
<dbReference type="Pfam" id="PF04130">
    <property type="entry name" value="GCP_C_terminal"/>
    <property type="match status" value="1"/>
</dbReference>
<reference evidence="15 16" key="1">
    <citation type="journal article" date="2020" name="ISME J.">
        <title>Uncovering the hidden diversity of litter-decomposition mechanisms in mushroom-forming fungi.</title>
        <authorList>
            <person name="Floudas D."/>
            <person name="Bentzer J."/>
            <person name="Ahren D."/>
            <person name="Johansson T."/>
            <person name="Persson P."/>
            <person name="Tunlid A."/>
        </authorList>
    </citation>
    <scope>NUCLEOTIDE SEQUENCE [LARGE SCALE GENOMIC DNA]</scope>
    <source>
        <strain evidence="15 16">CBS 291.85</strain>
    </source>
</reference>
<comment type="subcellular location">
    <subcellularLocation>
        <location evidence="1">Cytoplasm</location>
        <location evidence="1">Cytoskeleton</location>
    </subcellularLocation>
</comment>
<dbReference type="GO" id="GO:0007020">
    <property type="term" value="P:microtubule nucleation"/>
    <property type="evidence" value="ECO:0007669"/>
    <property type="project" value="InterPro"/>
</dbReference>
<comment type="similarity">
    <text evidence="12">Belongs to the class I-like SAM-binding methyltransferase superfamily. rRNA adenine N(6)-methyltransferase family.</text>
</comment>
<dbReference type="InterPro" id="IPR007259">
    <property type="entry name" value="GCP"/>
</dbReference>
<dbReference type="Gene3D" id="1.20.120.1900">
    <property type="entry name" value="Gamma-tubulin complex, C-terminal domain"/>
    <property type="match status" value="1"/>
</dbReference>
<dbReference type="GO" id="GO:0000179">
    <property type="term" value="F:rRNA (adenine-N6,N6-)-dimethyltransferase activity"/>
    <property type="evidence" value="ECO:0007669"/>
    <property type="project" value="UniProtKB-UniRule"/>
</dbReference>
<feature type="region of interest" description="Disordered" evidence="13">
    <location>
        <begin position="974"/>
        <end position="995"/>
    </location>
</feature>
<accession>A0A8H5CVI7</accession>
<dbReference type="Proteomes" id="UP000559256">
    <property type="component" value="Unassembled WGS sequence"/>
</dbReference>
<dbReference type="SUPFAM" id="SSF53335">
    <property type="entry name" value="S-adenosyl-L-methionine-dependent methyltransferases"/>
    <property type="match status" value="1"/>
</dbReference>
<comment type="caution">
    <text evidence="15">The sequence shown here is derived from an EMBL/GenBank/DDBJ whole genome shotgun (WGS) entry which is preliminary data.</text>
</comment>
<evidence type="ECO:0000313" key="16">
    <source>
        <dbReference type="Proteomes" id="UP000559256"/>
    </source>
</evidence>
<dbReference type="Gene3D" id="3.40.50.150">
    <property type="entry name" value="Vaccinia Virus protein VP39"/>
    <property type="match status" value="1"/>
</dbReference>
<keyword evidence="6 12" id="KW-0808">Transferase</keyword>
<evidence type="ECO:0000256" key="2">
    <source>
        <dbReference type="ARBA" id="ARBA00010337"/>
    </source>
</evidence>
<dbReference type="PANTHER" id="PTHR19302:SF70">
    <property type="entry name" value="GAMMA-TUBULIN COMPLEX COMPONENT 6"/>
    <property type="match status" value="1"/>
</dbReference>
<protein>
    <recommendedName>
        <fullName evidence="3">Mitochondrial transcription factor 1</fullName>
    </recommendedName>
</protein>
<dbReference type="InterPro" id="IPR001737">
    <property type="entry name" value="KsgA/Erm"/>
</dbReference>
<comment type="function">
    <text evidence="11">Mitochondrial transcription factor that confers selective promoter recognition on the core subunit of the yeast mitochondrial RNA polymerase. Interacts with DNA in a non-specific manner.</text>
</comment>
<keyword evidence="10" id="KW-0206">Cytoskeleton</keyword>
<dbReference type="GO" id="GO:0051225">
    <property type="term" value="P:spindle assembly"/>
    <property type="evidence" value="ECO:0007669"/>
    <property type="project" value="TreeGrafter"/>
</dbReference>
<dbReference type="InterPro" id="IPR040457">
    <property type="entry name" value="GCP_C"/>
</dbReference>
<comment type="caution">
    <text evidence="12">Lacks conserved residue(s) required for the propagation of feature annotation.</text>
</comment>
<sequence>MLSDSEFQAEDVLQELPSFGSNFFIPALSDKPQDPILDTLKWEQASNNRVAQLNDLPPELTLLLEPPSPPRRTDSLWIDAIQKHNILGRSRILSWDALRSSRPQPASPGALLSEQDSMMFAAARHYVQPRIQQPGVFVEYITLDHLLRSMKLIVLGTSSFLHKWDPISERFVDSVSTKECQRVLLVDGKDEVISSSIMSRFLSIGTSLRRLEKVVDDTRSLKAHNNATMHAFAHALSTCLISLRHSLAACPPSENQLSAANWTLSTILMQHSQYESILSALAKLCKREESMSPKDYVSVPSPPKDLLSLIYNELSTYIERQSSSIVIAMLAFILTTTSRDYFEQVSISVGFGAHRHPRSTEENLDEDKNQNNEEFPAFFPPELVQALPIARKSLVLLQAAQPDHSFAKISANSDHCRVKWFWTTDEVFSALRGDPSFENCVGHLKDATLDPTVPGIASSRYKPELAGFHIFDLEPGSQIGQSCFDAVYTGGAEAELQRFIRTFPEELPSVTPTLAHLSSLVFQPLLHHCRALSGTLLSLYLSLPPPQDVYSHVQLMGSYILLLSPSFKRRLSVALFSDSDTFVSEFAQHSPGQWFTLRELRRNPVQGSNNSNKPWPVGLAPALLDKETWPPVDTDLSFFLRTVIVDSFVEMGPVEETSKDLDEVENRLGFAIRDMPDEKEQSRWMSPLSVEALDFLYMDYRPPHPLEVVITPDILSKYQRMFTLLLRILRVEHALHAVFRMAISSDKPIFQTLASSRKLFLQFRFAAQSFITNFSEYVYDTAIGGNFDPFLASLRTVADKNETHFRFSDIFSLAGVHSKVLNDMLTACLQRASQRVGATLLRDAMQIVLDFSVLAGELYRGRVEEYQAAPLLDNMYRQFRKKVANLIKLLQGAIDKNVSLRALVEVPRAAGLYDEHRPVGGTEALPHLLTSYRCLSASRTRVLSPKHCSISLSCTPRNLSTSLPRFYSDKTPAQTKVADPEYSTKPARNLPKKLGPSPDFQQVYEEFLQDPSNLPPHRLWRHIFNVATNERVAIANPETADLVAKQFIPRGRKAATVIEAFPGPGQLTRALMKLPKTRVERIIVLEDNKTYLPFLKVDPLEQLDSRVKVIPLSGIEWSSFDSIQEMGLLDHVEEVPWDGGVHPKLQFVSHLPINVHGEQLVSQYLRLMPDRHWLFKYGRVKLNFLLSDYVWQRITAPAGDKIMRCKLSVVSECTSELNSLLFDELQPYPNHFHPILFRKYTLEADVRKGNNRKAGNPFRALIKPGTLDIWDYCVRRLFVQKATAVGRAIPGLGPGAQSLLPELESQVDLKKTVRSLNVQDWNHIVQAFMNWPFAPTDLGISDSMLDRYEGRNSPSR</sequence>
<keyword evidence="7 12" id="KW-0949">S-adenosyl-L-methionine</keyword>
<dbReference type="GO" id="GO:0003723">
    <property type="term" value="F:RNA binding"/>
    <property type="evidence" value="ECO:0007669"/>
    <property type="project" value="UniProtKB-UniRule"/>
</dbReference>
<evidence type="ECO:0000256" key="8">
    <source>
        <dbReference type="ARBA" id="ARBA00022701"/>
    </source>
</evidence>
<evidence type="ECO:0000256" key="11">
    <source>
        <dbReference type="ARBA" id="ARBA00024915"/>
    </source>
</evidence>
<evidence type="ECO:0000256" key="3">
    <source>
        <dbReference type="ARBA" id="ARBA00013836"/>
    </source>
</evidence>
<feature type="domain" description="Gamma tubulin complex component C-terminal" evidence="14">
    <location>
        <begin position="551"/>
        <end position="903"/>
    </location>
</feature>
<evidence type="ECO:0000256" key="5">
    <source>
        <dbReference type="ARBA" id="ARBA00022603"/>
    </source>
</evidence>
<keyword evidence="4" id="KW-0963">Cytoplasm</keyword>
<dbReference type="GO" id="GO:0005816">
    <property type="term" value="C:spindle pole body"/>
    <property type="evidence" value="ECO:0007669"/>
    <property type="project" value="UniProtKB-ARBA"/>
</dbReference>
<evidence type="ECO:0000256" key="10">
    <source>
        <dbReference type="ARBA" id="ARBA00023212"/>
    </source>
</evidence>
<evidence type="ECO:0000256" key="7">
    <source>
        <dbReference type="ARBA" id="ARBA00022691"/>
    </source>
</evidence>
<dbReference type="PANTHER" id="PTHR19302">
    <property type="entry name" value="GAMMA TUBULIN COMPLEX PROTEIN"/>
    <property type="match status" value="1"/>
</dbReference>
<feature type="binding site" evidence="12">
    <location>
        <position position="1025"/>
    </location>
    <ligand>
        <name>S-adenosyl-L-methionine</name>
        <dbReference type="ChEBI" id="CHEBI:59789"/>
    </ligand>
</feature>
<evidence type="ECO:0000259" key="14">
    <source>
        <dbReference type="Pfam" id="PF04130"/>
    </source>
</evidence>
<dbReference type="Pfam" id="PF00398">
    <property type="entry name" value="RrnaAD"/>
    <property type="match status" value="1"/>
</dbReference>
<dbReference type="GO" id="GO:0000930">
    <property type="term" value="C:gamma-tubulin complex"/>
    <property type="evidence" value="ECO:0007669"/>
    <property type="project" value="TreeGrafter"/>
</dbReference>
<evidence type="ECO:0000256" key="13">
    <source>
        <dbReference type="SAM" id="MobiDB-lite"/>
    </source>
</evidence>
<dbReference type="GO" id="GO:0051321">
    <property type="term" value="P:meiotic cell cycle"/>
    <property type="evidence" value="ECO:0007669"/>
    <property type="project" value="TreeGrafter"/>
</dbReference>
<comment type="similarity">
    <text evidence="2">Belongs to the TUBGCP family.</text>
</comment>
<keyword evidence="16" id="KW-1185">Reference proteome</keyword>
<dbReference type="InterPro" id="IPR029063">
    <property type="entry name" value="SAM-dependent_MTases_sf"/>
</dbReference>
<dbReference type="InterPro" id="IPR023165">
    <property type="entry name" value="rRNA_Ade_diMease-like_C"/>
</dbReference>
<feature type="binding site" evidence="12">
    <location>
        <position position="1086"/>
    </location>
    <ligand>
        <name>S-adenosyl-L-methionine</name>
        <dbReference type="ChEBI" id="CHEBI:59789"/>
    </ligand>
</feature>
<dbReference type="GO" id="GO:0000922">
    <property type="term" value="C:spindle pole"/>
    <property type="evidence" value="ECO:0007669"/>
    <property type="project" value="InterPro"/>
</dbReference>
<dbReference type="GO" id="GO:0005874">
    <property type="term" value="C:microtubule"/>
    <property type="evidence" value="ECO:0007669"/>
    <property type="project" value="UniProtKB-KW"/>
</dbReference>
<dbReference type="GO" id="GO:0031122">
    <property type="term" value="P:cytoplasmic microtubule organization"/>
    <property type="evidence" value="ECO:0007669"/>
    <property type="project" value="TreeGrafter"/>
</dbReference>
<organism evidence="15 16">
    <name type="scientific">Tetrapyrgos nigripes</name>
    <dbReference type="NCBI Taxonomy" id="182062"/>
    <lineage>
        <taxon>Eukaryota</taxon>
        <taxon>Fungi</taxon>
        <taxon>Dikarya</taxon>
        <taxon>Basidiomycota</taxon>
        <taxon>Agaricomycotina</taxon>
        <taxon>Agaricomycetes</taxon>
        <taxon>Agaricomycetidae</taxon>
        <taxon>Agaricales</taxon>
        <taxon>Marasmiineae</taxon>
        <taxon>Marasmiaceae</taxon>
        <taxon>Tetrapyrgos</taxon>
    </lineage>
</organism>
<evidence type="ECO:0000256" key="12">
    <source>
        <dbReference type="PROSITE-ProRule" id="PRU01026"/>
    </source>
</evidence>
<name>A0A8H5CVI7_9AGAR</name>
<keyword evidence="9 12" id="KW-0694">RNA-binding</keyword>
<evidence type="ECO:0000313" key="15">
    <source>
        <dbReference type="EMBL" id="KAF5348737.1"/>
    </source>
</evidence>
<dbReference type="EMBL" id="JAACJM010000085">
    <property type="protein sequence ID" value="KAF5348737.1"/>
    <property type="molecule type" value="Genomic_DNA"/>
</dbReference>
<evidence type="ECO:0000256" key="1">
    <source>
        <dbReference type="ARBA" id="ARBA00004245"/>
    </source>
</evidence>
<evidence type="ECO:0000256" key="4">
    <source>
        <dbReference type="ARBA" id="ARBA00022490"/>
    </source>
</evidence>